<evidence type="ECO:0000313" key="1">
    <source>
        <dbReference type="EMBL" id="KAF2472245.1"/>
    </source>
</evidence>
<gene>
    <name evidence="1" type="ORF">BDR25DRAFT_353946</name>
</gene>
<accession>A0ACB6QZH6</accession>
<reference evidence="1" key="1">
    <citation type="journal article" date="2020" name="Stud. Mycol.">
        <title>101 Dothideomycetes genomes: a test case for predicting lifestyles and emergence of pathogens.</title>
        <authorList>
            <person name="Haridas S."/>
            <person name="Albert R."/>
            <person name="Binder M."/>
            <person name="Bloem J."/>
            <person name="Labutti K."/>
            <person name="Salamov A."/>
            <person name="Andreopoulos B."/>
            <person name="Baker S."/>
            <person name="Barry K."/>
            <person name="Bills G."/>
            <person name="Bluhm B."/>
            <person name="Cannon C."/>
            <person name="Castanera R."/>
            <person name="Culley D."/>
            <person name="Daum C."/>
            <person name="Ezra D."/>
            <person name="Gonzalez J."/>
            <person name="Henrissat B."/>
            <person name="Kuo A."/>
            <person name="Liang C."/>
            <person name="Lipzen A."/>
            <person name="Lutzoni F."/>
            <person name="Magnuson J."/>
            <person name="Mondo S."/>
            <person name="Nolan M."/>
            <person name="Ohm R."/>
            <person name="Pangilinan J."/>
            <person name="Park H.-J."/>
            <person name="Ramirez L."/>
            <person name="Alfaro M."/>
            <person name="Sun H."/>
            <person name="Tritt A."/>
            <person name="Yoshinaga Y."/>
            <person name="Zwiers L.-H."/>
            <person name="Turgeon B."/>
            <person name="Goodwin S."/>
            <person name="Spatafora J."/>
            <person name="Crous P."/>
            <person name="Grigoriev I."/>
        </authorList>
    </citation>
    <scope>NUCLEOTIDE SEQUENCE</scope>
    <source>
        <strain evidence="1">ATCC 200398</strain>
    </source>
</reference>
<dbReference type="Proteomes" id="UP000799755">
    <property type="component" value="Unassembled WGS sequence"/>
</dbReference>
<dbReference type="EMBL" id="MU003503">
    <property type="protein sequence ID" value="KAF2472245.1"/>
    <property type="molecule type" value="Genomic_DNA"/>
</dbReference>
<keyword evidence="2" id="KW-1185">Reference proteome</keyword>
<proteinExistence type="predicted"/>
<protein>
    <submittedName>
        <fullName evidence="1">Uncharacterized protein</fullName>
    </submittedName>
</protein>
<evidence type="ECO:0000313" key="2">
    <source>
        <dbReference type="Proteomes" id="UP000799755"/>
    </source>
</evidence>
<organism evidence="1 2">
    <name type="scientific">Lindgomyces ingoldianus</name>
    <dbReference type="NCBI Taxonomy" id="673940"/>
    <lineage>
        <taxon>Eukaryota</taxon>
        <taxon>Fungi</taxon>
        <taxon>Dikarya</taxon>
        <taxon>Ascomycota</taxon>
        <taxon>Pezizomycotina</taxon>
        <taxon>Dothideomycetes</taxon>
        <taxon>Pleosporomycetidae</taxon>
        <taxon>Pleosporales</taxon>
        <taxon>Lindgomycetaceae</taxon>
        <taxon>Lindgomyces</taxon>
    </lineage>
</organism>
<comment type="caution">
    <text evidence="1">The sequence shown here is derived from an EMBL/GenBank/DDBJ whole genome shotgun (WGS) entry which is preliminary data.</text>
</comment>
<sequence length="153" mass="17428">MRVVRSPLLRPTIDSALAPYIVFSCITEAHWVKAPQRIDDVLCSRVLHGRIVVFIPSSYLMTRRAETTDHSDTDHVAGIFILRICTRVLRGAPTRYIFHPLSASIIVNNVRDTRLLTLSILLERCNLELWLPGNLFISLGPIFYVPKNFAKPF</sequence>
<name>A0ACB6QZH6_9PLEO</name>